<name>A0A7T3PGW8_9CAUD</name>
<protein>
    <submittedName>
        <fullName evidence="2">Uncharacterized protein</fullName>
    </submittedName>
</protein>
<sequence>MMVNQNNTGPVSSAGEAVVVEVYVHREGNRYLASALLPIDTPLRPGLNKLYAAPQSSATTKESLKVAPQSSATTKESLKVAPQVTLEQAREIVKDRSNGTLSGISSGKGGRAWLDGEWQLCELEALCVMIRAEAGDHAEGAAELIEYWKDVEGE</sequence>
<keyword evidence="3" id="KW-1185">Reference proteome</keyword>
<gene>
    <name evidence="2" type="ORF">AchV4_0044</name>
</gene>
<reference evidence="2 3" key="1">
    <citation type="submission" date="2020-11" db="EMBL/GenBank/DDBJ databases">
        <title>Complete Genome Sequence of Achromobacter phage vB_AchrS_AchV4.</title>
        <authorList>
            <person name="Kaliniene L."/>
            <person name="Noreika A."/>
            <person name="Meskys R."/>
        </authorList>
    </citation>
    <scope>NUCLEOTIDE SEQUENCE [LARGE SCALE GENOMIC DNA]</scope>
</reference>
<evidence type="ECO:0000256" key="1">
    <source>
        <dbReference type="SAM" id="MobiDB-lite"/>
    </source>
</evidence>
<feature type="region of interest" description="Disordered" evidence="1">
    <location>
        <begin position="54"/>
        <end position="78"/>
    </location>
</feature>
<proteinExistence type="predicted"/>
<dbReference type="Proteomes" id="UP000595170">
    <property type="component" value="Segment"/>
</dbReference>
<accession>A0A7T3PGW8</accession>
<evidence type="ECO:0000313" key="2">
    <source>
        <dbReference type="EMBL" id="QPZ53273.1"/>
    </source>
</evidence>
<dbReference type="EMBL" id="MW269554">
    <property type="protein sequence ID" value="QPZ53273.1"/>
    <property type="molecule type" value="Genomic_DNA"/>
</dbReference>
<evidence type="ECO:0000313" key="3">
    <source>
        <dbReference type="Proteomes" id="UP000595170"/>
    </source>
</evidence>
<organism evidence="2 3">
    <name type="scientific">Achromobacter phage vB_AchrS_AchV4</name>
    <dbReference type="NCBI Taxonomy" id="2796514"/>
    <lineage>
        <taxon>Viruses</taxon>
        <taxon>Duplodnaviria</taxon>
        <taxon>Heunggongvirae</taxon>
        <taxon>Uroviricota</taxon>
        <taxon>Caudoviricetes</taxon>
        <taxon>Casjensviridae</taxon>
        <taxon>Gediminasvirus</taxon>
        <taxon>Gediminasvirus AchV4</taxon>
    </lineage>
</organism>